<dbReference type="CDD" id="cd04301">
    <property type="entry name" value="NAT_SF"/>
    <property type="match status" value="1"/>
</dbReference>
<dbReference type="PANTHER" id="PTHR13947">
    <property type="entry name" value="GNAT FAMILY N-ACETYLTRANSFERASE"/>
    <property type="match status" value="1"/>
</dbReference>
<dbReference type="InterPro" id="IPR016181">
    <property type="entry name" value="Acyl_CoA_acyltransferase"/>
</dbReference>
<accession>A0A4Y6USI1</accession>
<dbReference type="GO" id="GO:0008080">
    <property type="term" value="F:N-acetyltransferase activity"/>
    <property type="evidence" value="ECO:0007669"/>
    <property type="project" value="InterPro"/>
</dbReference>
<evidence type="ECO:0000313" key="3">
    <source>
        <dbReference type="EMBL" id="QDH20609.1"/>
    </source>
</evidence>
<dbReference type="OrthoDB" id="46888at2"/>
<gene>
    <name evidence="3" type="ORF">FFV09_06950</name>
</gene>
<keyword evidence="1 3" id="KW-0808">Transferase</keyword>
<evidence type="ECO:0000256" key="1">
    <source>
        <dbReference type="ARBA" id="ARBA00022679"/>
    </source>
</evidence>
<dbReference type="PROSITE" id="PS51186">
    <property type="entry name" value="GNAT"/>
    <property type="match status" value="1"/>
</dbReference>
<dbReference type="Pfam" id="PF00583">
    <property type="entry name" value="Acetyltransf_1"/>
    <property type="match status" value="1"/>
</dbReference>
<dbReference type="PANTHER" id="PTHR13947:SF37">
    <property type="entry name" value="LD18367P"/>
    <property type="match status" value="1"/>
</dbReference>
<dbReference type="SUPFAM" id="SSF55729">
    <property type="entry name" value="Acyl-CoA N-acyltransferases (Nat)"/>
    <property type="match status" value="1"/>
</dbReference>
<evidence type="ECO:0000259" key="2">
    <source>
        <dbReference type="PROSITE" id="PS51186"/>
    </source>
</evidence>
<dbReference type="RefSeq" id="WP_141447172.1">
    <property type="nucleotide sequence ID" value="NZ_CP041217.1"/>
</dbReference>
<dbReference type="AlphaFoldDB" id="A0A4Y6USI1"/>
<name>A0A4Y6USI1_SACBS</name>
<dbReference type="EMBL" id="CP041217">
    <property type="protein sequence ID" value="QDH20609.1"/>
    <property type="molecule type" value="Genomic_DNA"/>
</dbReference>
<protein>
    <submittedName>
        <fullName evidence="3">GNAT family N-acetyltransferase</fullName>
    </submittedName>
</protein>
<dbReference type="KEGG" id="saca:FFV09_06950"/>
<feature type="domain" description="N-acetyltransferase" evidence="2">
    <location>
        <begin position="8"/>
        <end position="153"/>
    </location>
</feature>
<reference evidence="3 4" key="1">
    <citation type="submission" date="2019-06" db="EMBL/GenBank/DDBJ databases">
        <title>Saccharibacillus brassicae sp. nov., an endophytic bacterium isolated from Chinese cabbage seeds (Brassica pekinensis).</title>
        <authorList>
            <person name="Jiang L."/>
            <person name="Lee J."/>
            <person name="Kim S.W."/>
        </authorList>
    </citation>
    <scope>NUCLEOTIDE SEQUENCE [LARGE SCALE GENOMIC DNA]</scope>
    <source>
        <strain evidence="4">KCTC 43072 / ATSA2</strain>
    </source>
</reference>
<dbReference type="Gene3D" id="3.40.630.30">
    <property type="match status" value="1"/>
</dbReference>
<dbReference type="InterPro" id="IPR000182">
    <property type="entry name" value="GNAT_dom"/>
</dbReference>
<keyword evidence="4" id="KW-1185">Reference proteome</keyword>
<organism evidence="3 4">
    <name type="scientific">Saccharibacillus brassicae</name>
    <dbReference type="NCBI Taxonomy" id="2583377"/>
    <lineage>
        <taxon>Bacteria</taxon>
        <taxon>Bacillati</taxon>
        <taxon>Bacillota</taxon>
        <taxon>Bacilli</taxon>
        <taxon>Bacillales</taxon>
        <taxon>Paenibacillaceae</taxon>
        <taxon>Saccharibacillus</taxon>
    </lineage>
</organism>
<proteinExistence type="predicted"/>
<evidence type="ECO:0000313" key="4">
    <source>
        <dbReference type="Proteomes" id="UP000316968"/>
    </source>
</evidence>
<dbReference type="Proteomes" id="UP000316968">
    <property type="component" value="Chromosome"/>
</dbReference>
<sequence>MTDTIQKIDMRDERRVEELLSLQTTAYRLEAKLIGFDEIPPLADTLETLKQSSDTFYGYLTGSGLLAGAVAVEEERPDELTLTRMMVHPDFFRRGIATRLIEHVFALYPDYSAYIVSTGSSNEPAMRLYRRFGFAPFRRESIAPGVELSTMRLRNAARPTY</sequence>
<dbReference type="InterPro" id="IPR050769">
    <property type="entry name" value="NAT_camello-type"/>
</dbReference>